<accession>A0AA41S3R1</accession>
<dbReference type="Gene3D" id="2.120.10.30">
    <property type="entry name" value="TolB, C-terminal domain"/>
    <property type="match status" value="2"/>
</dbReference>
<evidence type="ECO:0000313" key="1">
    <source>
        <dbReference type="EMBL" id="MCL7025753.1"/>
    </source>
</evidence>
<sequence length="684" mass="76186">MTDGKSYNYSGTEIPPEALMKIFTHTSLAGYGNQADIDSGRLTGTIFVSERDNLELLHIAIRRNDVSPPKLLIHRLADIFRKSPFDGVRMEDSGCFADNHLIYISTKEEATERRQPWTAVYKTNLMTGETDRLTPRDHADLSPSVSPSGKKIAVASFEGTGGWDGAIEDQKTDIYVMNVEEPYDRKLVIKNGGWPTWGSDDIIFFHRKDDKVIPENSTETNHWGVYRADISSAAVMPVRVTPDNIDAFTPAAIDDTTVAVATIRQKSKFDDIRVEAQYRHIEVFYSTGGREPTQITQITRPKGDHFNPFVIAHGKRIGYHCCTSDPLDAEEEIKRQFQIITSPDPDIGLFRVGGGFPTFSKSGSRLAFVDNDFQTVWVLDNNNLYEATVLTPNSIFSPVWNQKDRLDTLYVCIGSSFSAKEPVEIAAIRNVSRGGRQLQRLTDDGFNNAFPSSSPDGKRIVYRSTRDGYKNLYIMNEPKGTVNGVVPFRLTNGDWIDTQCQWSPNGNWIVFSSNRGKPEDAPKDDHGLDSGYFAVYLVNPNHTEVVVRVIASGNVFGAGHVNHPFFSPDGLSIVVTSDLAAVSVDPISLPIFVHSARPYGDIFTVDIDPHDIQKNRDLKTFNRLTHSRYENSTGTWTGSSPGATRAARKLLLKEEFTTAVPCPYRGGDESWQMTGHLVVQNGCN</sequence>
<dbReference type="InterPro" id="IPR011042">
    <property type="entry name" value="6-blade_b-propeller_TolB-like"/>
</dbReference>
<dbReference type="SUPFAM" id="SSF82171">
    <property type="entry name" value="DPP6 N-terminal domain-like"/>
    <property type="match status" value="1"/>
</dbReference>
<reference evidence="1" key="1">
    <citation type="submission" date="2022-03" db="EMBL/GenBank/DDBJ databases">
        <title>A functionally conserved STORR gene fusion in Papaver species that diverged 16.8 million years ago.</title>
        <authorList>
            <person name="Catania T."/>
        </authorList>
    </citation>
    <scope>NUCLEOTIDE SEQUENCE</scope>
    <source>
        <strain evidence="1">S-191538</strain>
    </source>
</reference>
<dbReference type="AlphaFoldDB" id="A0AA41S3R1"/>
<comment type="caution">
    <text evidence="1">The sequence shown here is derived from an EMBL/GenBank/DDBJ whole genome shotgun (WGS) entry which is preliminary data.</text>
</comment>
<evidence type="ECO:0000313" key="2">
    <source>
        <dbReference type="Proteomes" id="UP001177140"/>
    </source>
</evidence>
<protein>
    <submittedName>
        <fullName evidence="1">Uncharacterized protein</fullName>
    </submittedName>
</protein>
<dbReference type="EMBL" id="JAJJMA010048751">
    <property type="protein sequence ID" value="MCL7025753.1"/>
    <property type="molecule type" value="Genomic_DNA"/>
</dbReference>
<dbReference type="PANTHER" id="PTHR32161">
    <property type="entry name" value="DPP6 N-TERMINAL DOMAIN-LIKE PROTEIN"/>
    <property type="match status" value="1"/>
</dbReference>
<proteinExistence type="predicted"/>
<dbReference type="InterPro" id="IPR011659">
    <property type="entry name" value="WD40"/>
</dbReference>
<gene>
    <name evidence="1" type="ORF">MKW94_025068</name>
</gene>
<dbReference type="PANTHER" id="PTHR32161:SF21">
    <property type="entry name" value="OS03G0314500 PROTEIN"/>
    <property type="match status" value="1"/>
</dbReference>
<organism evidence="1 2">
    <name type="scientific">Papaver nudicaule</name>
    <name type="common">Iceland poppy</name>
    <dbReference type="NCBI Taxonomy" id="74823"/>
    <lineage>
        <taxon>Eukaryota</taxon>
        <taxon>Viridiplantae</taxon>
        <taxon>Streptophyta</taxon>
        <taxon>Embryophyta</taxon>
        <taxon>Tracheophyta</taxon>
        <taxon>Spermatophyta</taxon>
        <taxon>Magnoliopsida</taxon>
        <taxon>Ranunculales</taxon>
        <taxon>Papaveraceae</taxon>
        <taxon>Papaveroideae</taxon>
        <taxon>Papaver</taxon>
    </lineage>
</organism>
<dbReference type="Proteomes" id="UP001177140">
    <property type="component" value="Unassembled WGS sequence"/>
</dbReference>
<name>A0AA41S3R1_PAPNU</name>
<dbReference type="Pfam" id="PF07676">
    <property type="entry name" value="PD40"/>
    <property type="match status" value="4"/>
</dbReference>
<keyword evidence="2" id="KW-1185">Reference proteome</keyword>